<feature type="domain" description="DhaL" evidence="4">
    <location>
        <begin position="324"/>
        <end position="515"/>
    </location>
</feature>
<dbReference type="AlphaFoldDB" id="A0A6A6HHU0"/>
<dbReference type="Pfam" id="PF02734">
    <property type="entry name" value="Dak2"/>
    <property type="match status" value="1"/>
</dbReference>
<proteinExistence type="predicted"/>
<dbReference type="GO" id="GO:0004371">
    <property type="term" value="F:glycerone kinase activity"/>
    <property type="evidence" value="ECO:0007669"/>
    <property type="project" value="InterPro"/>
</dbReference>
<evidence type="ECO:0000259" key="4">
    <source>
        <dbReference type="PROSITE" id="PS51480"/>
    </source>
</evidence>
<dbReference type="GO" id="GO:0005829">
    <property type="term" value="C:cytosol"/>
    <property type="evidence" value="ECO:0007669"/>
    <property type="project" value="TreeGrafter"/>
</dbReference>
<name>A0A6A6HHU0_VIRVR</name>
<reference evidence="5" key="1">
    <citation type="journal article" date="2020" name="Stud. Mycol.">
        <title>101 Dothideomycetes genomes: a test case for predicting lifestyles and emergence of pathogens.</title>
        <authorList>
            <person name="Haridas S."/>
            <person name="Albert R."/>
            <person name="Binder M."/>
            <person name="Bloem J."/>
            <person name="Labutti K."/>
            <person name="Salamov A."/>
            <person name="Andreopoulos B."/>
            <person name="Baker S."/>
            <person name="Barry K."/>
            <person name="Bills G."/>
            <person name="Bluhm B."/>
            <person name="Cannon C."/>
            <person name="Castanera R."/>
            <person name="Culley D."/>
            <person name="Daum C."/>
            <person name="Ezra D."/>
            <person name="Gonzalez J."/>
            <person name="Henrissat B."/>
            <person name="Kuo A."/>
            <person name="Liang C."/>
            <person name="Lipzen A."/>
            <person name="Lutzoni F."/>
            <person name="Magnuson J."/>
            <person name="Mondo S."/>
            <person name="Nolan M."/>
            <person name="Ohm R."/>
            <person name="Pangilinan J."/>
            <person name="Park H.-J."/>
            <person name="Ramirez L."/>
            <person name="Alfaro M."/>
            <person name="Sun H."/>
            <person name="Tritt A."/>
            <person name="Yoshinaga Y."/>
            <person name="Zwiers L.-H."/>
            <person name="Turgeon B."/>
            <person name="Goodwin S."/>
            <person name="Spatafora J."/>
            <person name="Crous P."/>
            <person name="Grigoriev I."/>
        </authorList>
    </citation>
    <scope>NUCLEOTIDE SEQUENCE</scope>
    <source>
        <strain evidence="5">Tuck. ex Michener</strain>
    </source>
</reference>
<dbReference type="OrthoDB" id="2139957at2759"/>
<dbReference type="Gene3D" id="1.25.40.340">
    <property type="match status" value="1"/>
</dbReference>
<dbReference type="PANTHER" id="PTHR28629">
    <property type="entry name" value="TRIOKINASE/FMN CYCLASE"/>
    <property type="match status" value="1"/>
</dbReference>
<dbReference type="InterPro" id="IPR036117">
    <property type="entry name" value="DhaL_dom_sf"/>
</dbReference>
<keyword evidence="6" id="KW-1185">Reference proteome</keyword>
<evidence type="ECO:0000256" key="2">
    <source>
        <dbReference type="ARBA" id="ARBA00022777"/>
    </source>
</evidence>
<dbReference type="PANTHER" id="PTHR28629:SF4">
    <property type="entry name" value="TRIOKINASE_FMN CYCLASE"/>
    <property type="match status" value="1"/>
</dbReference>
<evidence type="ECO:0000256" key="1">
    <source>
        <dbReference type="ARBA" id="ARBA00022679"/>
    </source>
</evidence>
<dbReference type="GO" id="GO:0019563">
    <property type="term" value="P:glycerol catabolic process"/>
    <property type="evidence" value="ECO:0007669"/>
    <property type="project" value="TreeGrafter"/>
</dbReference>
<dbReference type="SMART" id="SM01120">
    <property type="entry name" value="Dak2"/>
    <property type="match status" value="1"/>
</dbReference>
<sequence length="516" mass="55703">MAVVVDQTIPFSKSDLDLENPARWNALLPLMRPSLRQAQTPKGQTILIDQSLQSSPYVQLAAIGRSGNFSSHLLSERNVVAIVTEKEGAGILTAHDILHTLQSAGISVSQGLVVARFGKETQIEPVHDNILEIEVDDELKLDHILALLSQATESAKVSLHQTADLLKVFLKTVTTSSATFQTGISDGKPVVLYGHGSEPYESAKGALQKDLKQAMKAHTAQNKSVTYSVHYSDINGLSRLENSILGLEIVSFLDEQNLPYRLSNSALLNHDSQARGWSISVCPVPQQLLAPQSKPAPPLETSQTAEQASTGSTKLTSKIQFDDATVRRRIINGCNKLIESEPTITEYDTIVGDGDCGYTLRSGAQQTLTFLSSHPSHLSALPTALSALVDQLSIDMGGTSGALYCIFLSSLAQSLLTSHSIADAAVDAKEHLLHFTRAREGDRTCLDCLIPFVEALRETRGDEQVALGRAREGVERTKELEARLGRSSYLDEGATKGVPDPGAYGLLMLLEGLCTD</sequence>
<keyword evidence="2" id="KW-0418">Kinase</keyword>
<evidence type="ECO:0000256" key="3">
    <source>
        <dbReference type="SAM" id="MobiDB-lite"/>
    </source>
</evidence>
<dbReference type="InterPro" id="IPR050861">
    <property type="entry name" value="Dihydroxyacetone_Kinase"/>
</dbReference>
<evidence type="ECO:0000313" key="6">
    <source>
        <dbReference type="Proteomes" id="UP000800092"/>
    </source>
</evidence>
<dbReference type="Proteomes" id="UP000800092">
    <property type="component" value="Unassembled WGS sequence"/>
</dbReference>
<dbReference type="SUPFAM" id="SSF101473">
    <property type="entry name" value="DhaL-like"/>
    <property type="match status" value="1"/>
</dbReference>
<dbReference type="InterPro" id="IPR004007">
    <property type="entry name" value="DhaL_dom"/>
</dbReference>
<dbReference type="PROSITE" id="PS51480">
    <property type="entry name" value="DHAL"/>
    <property type="match status" value="1"/>
</dbReference>
<organism evidence="5 6">
    <name type="scientific">Viridothelium virens</name>
    <name type="common">Speckled blister lichen</name>
    <name type="synonym">Trypethelium virens</name>
    <dbReference type="NCBI Taxonomy" id="1048519"/>
    <lineage>
        <taxon>Eukaryota</taxon>
        <taxon>Fungi</taxon>
        <taxon>Dikarya</taxon>
        <taxon>Ascomycota</taxon>
        <taxon>Pezizomycotina</taxon>
        <taxon>Dothideomycetes</taxon>
        <taxon>Dothideomycetes incertae sedis</taxon>
        <taxon>Trypetheliales</taxon>
        <taxon>Trypetheliaceae</taxon>
        <taxon>Viridothelium</taxon>
    </lineage>
</organism>
<protein>
    <submittedName>
        <fullName evidence="5">Dak phosphatase</fullName>
    </submittedName>
</protein>
<feature type="compositionally biased region" description="Polar residues" evidence="3">
    <location>
        <begin position="300"/>
        <end position="315"/>
    </location>
</feature>
<keyword evidence="1" id="KW-0808">Transferase</keyword>
<gene>
    <name evidence="5" type="ORF">EV356DRAFT_521995</name>
</gene>
<accession>A0A6A6HHU0</accession>
<evidence type="ECO:0000313" key="5">
    <source>
        <dbReference type="EMBL" id="KAF2237030.1"/>
    </source>
</evidence>
<dbReference type="EMBL" id="ML991782">
    <property type="protein sequence ID" value="KAF2237030.1"/>
    <property type="molecule type" value="Genomic_DNA"/>
</dbReference>
<feature type="region of interest" description="Disordered" evidence="3">
    <location>
        <begin position="290"/>
        <end position="315"/>
    </location>
</feature>